<evidence type="ECO:0000259" key="5">
    <source>
        <dbReference type="Pfam" id="PF25390"/>
    </source>
</evidence>
<dbReference type="GO" id="GO:0005737">
    <property type="term" value="C:cytoplasm"/>
    <property type="evidence" value="ECO:0007669"/>
    <property type="project" value="TreeGrafter"/>
</dbReference>
<sequence>MPYNLRKRKVAEPVQAEEVRKRKVTEPAKQETRKRKATTEPAAKPAARKRKTVEPVKDEEEPPKSIVVEPVKHEEEEEKETEQEQEQEAPPKRVADETVLKEEKAKKVKFEGNLFMFGVDGCGELGMGKIGITRKNPKPVPIDVPIKQIACGPCHTLALTESGKIYSFGCNDEGALGRVTDGDETLEATPTIIEMAGEVTKITTGDSHGAALTKENQVFIWGNFRDEHGSTGLLPECKGEKTFKPIQVMPEKKFQDIASGGNHMLLLDTDGIVYSFGVGAQGQLGRLSSEEAAKPLADHRDLFLTPMVVSMKNVDPSREFICDAIYAGEHSSFATNTDKKKNRLAGWGLNNRYQLGYKGQKGQLIQYYPRRSTFTCSTSMINVACGQHHTLFLTKTGRVYACGLNEYGRLGIGEGMKDKKEICPAMHLDNFDSPVTDISAKINTSFAVSSSGKLYAWGSNDGPHLGVDEELGDLMVPTEVEKLAANKVISVETGGTFTAVIVGY</sequence>
<feature type="repeat" description="RCC1" evidence="3">
    <location>
        <begin position="216"/>
        <end position="270"/>
    </location>
</feature>
<dbReference type="EMBL" id="GGYP01002932">
    <property type="protein sequence ID" value="MDE47703.1"/>
    <property type="molecule type" value="Transcribed_RNA"/>
</dbReference>
<feature type="compositionally biased region" description="Basic and acidic residues" evidence="4">
    <location>
        <begin position="17"/>
        <end position="31"/>
    </location>
</feature>
<keyword evidence="1" id="KW-0344">Guanine-nucleotide releasing factor</keyword>
<evidence type="ECO:0000256" key="1">
    <source>
        <dbReference type="ARBA" id="ARBA00022658"/>
    </source>
</evidence>
<evidence type="ECO:0000256" key="3">
    <source>
        <dbReference type="PROSITE-ProRule" id="PRU00235"/>
    </source>
</evidence>
<dbReference type="InterPro" id="IPR009091">
    <property type="entry name" value="RCC1/BLIP-II"/>
</dbReference>
<dbReference type="SUPFAM" id="SSF50985">
    <property type="entry name" value="RCC1/BLIP-II"/>
    <property type="match status" value="1"/>
</dbReference>
<dbReference type="PRINTS" id="PR00633">
    <property type="entry name" value="RCCNDNSATION"/>
</dbReference>
<accession>A0A6G1SCN5</accession>
<dbReference type="PROSITE" id="PS00626">
    <property type="entry name" value="RCC1_2"/>
    <property type="match status" value="3"/>
</dbReference>
<gene>
    <name evidence="6" type="primary">RCC1_0</name>
    <name evidence="6" type="ORF">g.1413</name>
</gene>
<feature type="repeat" description="RCC1" evidence="3">
    <location>
        <begin position="112"/>
        <end position="162"/>
    </location>
</feature>
<dbReference type="GO" id="GO:0005085">
    <property type="term" value="F:guanyl-nucleotide exchange factor activity"/>
    <property type="evidence" value="ECO:0007669"/>
    <property type="project" value="TreeGrafter"/>
</dbReference>
<feature type="compositionally biased region" description="Acidic residues" evidence="4">
    <location>
        <begin position="75"/>
        <end position="87"/>
    </location>
</feature>
<dbReference type="AlphaFoldDB" id="A0A6G1SCN5"/>
<dbReference type="PROSITE" id="PS00625">
    <property type="entry name" value="RCC1_1"/>
    <property type="match status" value="1"/>
</dbReference>
<dbReference type="InterPro" id="IPR000408">
    <property type="entry name" value="Reg_chr_condens"/>
</dbReference>
<feature type="compositionally biased region" description="Basic and acidic residues" evidence="4">
    <location>
        <begin position="89"/>
        <end position="98"/>
    </location>
</feature>
<feature type="repeat" description="RCC1" evidence="3">
    <location>
        <begin position="271"/>
        <end position="338"/>
    </location>
</feature>
<keyword evidence="2" id="KW-0677">Repeat</keyword>
<reference evidence="6" key="1">
    <citation type="submission" date="2018-10" db="EMBL/GenBank/DDBJ databases">
        <title>Transcriptome assembly of Aceria tosichella (Wheat curl mite) Type 2.</title>
        <authorList>
            <person name="Scully E.D."/>
            <person name="Geib S.M."/>
            <person name="Palmer N.A."/>
            <person name="Gupta A.K."/>
            <person name="Sarath G."/>
            <person name="Tatineni S."/>
        </authorList>
    </citation>
    <scope>NUCLEOTIDE SEQUENCE</scope>
    <source>
        <strain evidence="6">LincolnNE</strain>
    </source>
</reference>
<dbReference type="Pfam" id="PF25390">
    <property type="entry name" value="WD40_RLD"/>
    <property type="match status" value="1"/>
</dbReference>
<dbReference type="InterPro" id="IPR058923">
    <property type="entry name" value="RCC1-like_dom"/>
</dbReference>
<dbReference type="PANTHER" id="PTHR45982:SF1">
    <property type="entry name" value="REGULATOR OF CHROMOSOME CONDENSATION"/>
    <property type="match status" value="1"/>
</dbReference>
<evidence type="ECO:0000313" key="6">
    <source>
        <dbReference type="EMBL" id="MDE47703.1"/>
    </source>
</evidence>
<dbReference type="PROSITE" id="PS50012">
    <property type="entry name" value="RCC1_3"/>
    <property type="match status" value="7"/>
</dbReference>
<dbReference type="Gene3D" id="2.130.10.30">
    <property type="entry name" value="Regulator of chromosome condensation 1/beta-lactamase-inhibitor protein II"/>
    <property type="match status" value="1"/>
</dbReference>
<feature type="repeat" description="RCC1" evidence="3">
    <location>
        <begin position="163"/>
        <end position="215"/>
    </location>
</feature>
<feature type="domain" description="RCC1-like" evidence="5">
    <location>
        <begin position="114"/>
        <end position="500"/>
    </location>
</feature>
<protein>
    <submittedName>
        <fullName evidence="6">Regulator of chromosome condensation</fullName>
    </submittedName>
</protein>
<proteinExistence type="predicted"/>
<dbReference type="InterPro" id="IPR051553">
    <property type="entry name" value="Ran_GTPase-activating"/>
</dbReference>
<organism evidence="6">
    <name type="scientific">Aceria tosichella</name>
    <name type="common">wheat curl mite</name>
    <dbReference type="NCBI Taxonomy" id="561515"/>
    <lineage>
        <taxon>Eukaryota</taxon>
        <taxon>Metazoa</taxon>
        <taxon>Ecdysozoa</taxon>
        <taxon>Arthropoda</taxon>
        <taxon>Chelicerata</taxon>
        <taxon>Arachnida</taxon>
        <taxon>Acari</taxon>
        <taxon>Acariformes</taxon>
        <taxon>Trombidiformes</taxon>
        <taxon>Prostigmata</taxon>
        <taxon>Eupodina</taxon>
        <taxon>Eriophyoidea</taxon>
        <taxon>Eriophyidae</taxon>
        <taxon>Eriophyinae</taxon>
        <taxon>Aceriini</taxon>
        <taxon>Aceria</taxon>
    </lineage>
</organism>
<name>A0A6G1SCN5_9ACAR</name>
<feature type="region of interest" description="Disordered" evidence="4">
    <location>
        <begin position="1"/>
        <end position="98"/>
    </location>
</feature>
<feature type="repeat" description="RCC1" evidence="3">
    <location>
        <begin position="342"/>
        <end position="396"/>
    </location>
</feature>
<feature type="repeat" description="RCC1" evidence="3">
    <location>
        <begin position="452"/>
        <end position="504"/>
    </location>
</feature>
<evidence type="ECO:0000256" key="2">
    <source>
        <dbReference type="ARBA" id="ARBA00022737"/>
    </source>
</evidence>
<dbReference type="PANTHER" id="PTHR45982">
    <property type="entry name" value="REGULATOR OF CHROMOSOME CONDENSATION"/>
    <property type="match status" value="1"/>
</dbReference>
<evidence type="ECO:0000256" key="4">
    <source>
        <dbReference type="SAM" id="MobiDB-lite"/>
    </source>
</evidence>
<feature type="repeat" description="RCC1" evidence="3">
    <location>
        <begin position="397"/>
        <end position="451"/>
    </location>
</feature>